<proteinExistence type="predicted"/>
<sequence length="157" mass="16832">MSLTVEGVPVSSASVAFRRRPRTLISPGLYFHLSRPNGRSSVLVTTNVPGFLPIASTFIECQVDPNVSHDIVLGLDWAAYVRESLLNTGYPLGDTFDAWAFFSRPDHPISLLLPGAVPLPSAASGSTIPMTVGSSSSYPTHNLCPHLSKTLYPGVRP</sequence>
<organism evidence="1 2">
    <name type="scientific">Mycena metata</name>
    <dbReference type="NCBI Taxonomy" id="1033252"/>
    <lineage>
        <taxon>Eukaryota</taxon>
        <taxon>Fungi</taxon>
        <taxon>Dikarya</taxon>
        <taxon>Basidiomycota</taxon>
        <taxon>Agaricomycotina</taxon>
        <taxon>Agaricomycetes</taxon>
        <taxon>Agaricomycetidae</taxon>
        <taxon>Agaricales</taxon>
        <taxon>Marasmiineae</taxon>
        <taxon>Mycenaceae</taxon>
        <taxon>Mycena</taxon>
    </lineage>
</organism>
<protein>
    <submittedName>
        <fullName evidence="1">Uncharacterized protein</fullName>
    </submittedName>
</protein>
<dbReference type="Proteomes" id="UP001215598">
    <property type="component" value="Unassembled WGS sequence"/>
</dbReference>
<gene>
    <name evidence="1" type="ORF">B0H16DRAFT_1584813</name>
</gene>
<comment type="caution">
    <text evidence="1">The sequence shown here is derived from an EMBL/GenBank/DDBJ whole genome shotgun (WGS) entry which is preliminary data.</text>
</comment>
<dbReference type="AlphaFoldDB" id="A0AAD7MT08"/>
<keyword evidence="2" id="KW-1185">Reference proteome</keyword>
<name>A0AAD7MT08_9AGAR</name>
<reference evidence="1" key="1">
    <citation type="submission" date="2023-03" db="EMBL/GenBank/DDBJ databases">
        <title>Massive genome expansion in bonnet fungi (Mycena s.s.) driven by repeated elements and novel gene families across ecological guilds.</title>
        <authorList>
            <consortium name="Lawrence Berkeley National Laboratory"/>
            <person name="Harder C.B."/>
            <person name="Miyauchi S."/>
            <person name="Viragh M."/>
            <person name="Kuo A."/>
            <person name="Thoen E."/>
            <person name="Andreopoulos B."/>
            <person name="Lu D."/>
            <person name="Skrede I."/>
            <person name="Drula E."/>
            <person name="Henrissat B."/>
            <person name="Morin E."/>
            <person name="Kohler A."/>
            <person name="Barry K."/>
            <person name="LaButti K."/>
            <person name="Morin E."/>
            <person name="Salamov A."/>
            <person name="Lipzen A."/>
            <person name="Mereny Z."/>
            <person name="Hegedus B."/>
            <person name="Baldrian P."/>
            <person name="Stursova M."/>
            <person name="Weitz H."/>
            <person name="Taylor A."/>
            <person name="Grigoriev I.V."/>
            <person name="Nagy L.G."/>
            <person name="Martin F."/>
            <person name="Kauserud H."/>
        </authorList>
    </citation>
    <scope>NUCLEOTIDE SEQUENCE</scope>
    <source>
        <strain evidence="1">CBHHK182m</strain>
    </source>
</reference>
<evidence type="ECO:0000313" key="2">
    <source>
        <dbReference type="Proteomes" id="UP001215598"/>
    </source>
</evidence>
<dbReference type="EMBL" id="JARKIB010000157">
    <property type="protein sequence ID" value="KAJ7730746.1"/>
    <property type="molecule type" value="Genomic_DNA"/>
</dbReference>
<accession>A0AAD7MT08</accession>
<evidence type="ECO:0000313" key="1">
    <source>
        <dbReference type="EMBL" id="KAJ7730746.1"/>
    </source>
</evidence>